<dbReference type="AlphaFoldDB" id="A0A6P7S9M1"/>
<evidence type="ECO:0000256" key="3">
    <source>
        <dbReference type="ARBA" id="ARBA00023242"/>
    </source>
</evidence>
<proteinExistence type="inferred from homology"/>
<dbReference type="PANTHER" id="PTHR12687:SF4">
    <property type="entry name" value="NUCLEOLAR COMPLEX PROTEIN 2 HOMOLOG"/>
    <property type="match status" value="1"/>
</dbReference>
<dbReference type="GO" id="GO:0030691">
    <property type="term" value="C:Noc2p-Noc3p complex"/>
    <property type="evidence" value="ECO:0007669"/>
    <property type="project" value="TreeGrafter"/>
</dbReference>
<sequence length="668" mass="76818">MTMAKSKKRAYIDVESRFENIGSSEDSDASDEEGNFSYSQTLVSEKLVEEWQDKVSDPTPALLRDIIGAFAGAVEQIQDKSGGTKIAVKNITVFNDLVKLCLLKIEPSLQSILNLPPTKDIRHYTKPNKCSKWKTVSSDVKVYLSSLVKMLKNISETSMIDILLKHVHKMAIYFSMSNRLSKDLVKHLITVWGSAEDTTRILAFLCINKLIIMRDNSILELCLKRMYAEYVSNCKFTSPTILPNIAFMQRSLVEILKIDEKVTYQHAFVYIRQQAIHLRNALTLKKKDLCQTVYNWQYIRCLELWSSLINTSPQSTVLENLIFPLIEVITGVIKLVPSVRFYPLRFHCIAMLNKISASTGKFIPTLPFILETLEYLDLNKKCSKVALKPICFTYVLKMTKSQVQEKTFKDTVIDQFYEHMLTCLSIVSHSIGFPELVFPAQIQIKEVLKNCKVPNYSKQLKQLYEKIEENSKFISTRRNTFSLNLSDTKAINSWERQCKDQVPPILKFFQVWRRLRDREIAHQVAAKDAIIDFGNFEDIRAKKEPIRKATPQEKREFSALFDSVDKYNFEDIFKFDLKKNAEAKKKKTDNDEKNINGNAQGKKTKTNDENEEDNGNEQKKKKTSDGKKIKPKSFTGKKIKPKGFTGKKIKPKGFTGKKKKLYLATNDS</sequence>
<evidence type="ECO:0000256" key="1">
    <source>
        <dbReference type="ARBA" id="ARBA00004123"/>
    </source>
</evidence>
<dbReference type="GO" id="GO:0042273">
    <property type="term" value="P:ribosomal large subunit biogenesis"/>
    <property type="evidence" value="ECO:0007669"/>
    <property type="project" value="TreeGrafter"/>
</dbReference>
<accession>A0A6P7S9M1</accession>
<dbReference type="InterPro" id="IPR005343">
    <property type="entry name" value="Noc2"/>
</dbReference>
<gene>
    <name evidence="6" type="primary">LOC115210371</name>
</gene>
<reference evidence="6" key="1">
    <citation type="submission" date="2025-08" db="UniProtKB">
        <authorList>
            <consortium name="RefSeq"/>
        </authorList>
    </citation>
    <scope>IDENTIFICATION</scope>
</reference>
<evidence type="ECO:0000313" key="5">
    <source>
        <dbReference type="Proteomes" id="UP000515154"/>
    </source>
</evidence>
<feature type="compositionally biased region" description="Basic and acidic residues" evidence="4">
    <location>
        <begin position="583"/>
        <end position="594"/>
    </location>
</feature>
<evidence type="ECO:0000256" key="2">
    <source>
        <dbReference type="ARBA" id="ARBA00005907"/>
    </source>
</evidence>
<name>A0A6P7S9M1_9MOLL</name>
<evidence type="ECO:0000313" key="6">
    <source>
        <dbReference type="RefSeq" id="XP_029634793.1"/>
    </source>
</evidence>
<dbReference type="PANTHER" id="PTHR12687">
    <property type="entry name" value="NUCLEOLAR COMPLEX 2 AND RAD4-RELATED"/>
    <property type="match status" value="1"/>
</dbReference>
<comment type="subcellular location">
    <subcellularLocation>
        <location evidence="1">Nucleus</location>
    </subcellularLocation>
</comment>
<dbReference type="Pfam" id="PF03715">
    <property type="entry name" value="Noc2"/>
    <property type="match status" value="1"/>
</dbReference>
<dbReference type="Proteomes" id="UP000515154">
    <property type="component" value="Linkage group LG4"/>
</dbReference>
<dbReference type="GO" id="GO:0000122">
    <property type="term" value="P:negative regulation of transcription by RNA polymerase II"/>
    <property type="evidence" value="ECO:0007669"/>
    <property type="project" value="TreeGrafter"/>
</dbReference>
<comment type="similarity">
    <text evidence="2">Belongs to the NOC2 family.</text>
</comment>
<keyword evidence="5" id="KW-1185">Reference proteome</keyword>
<keyword evidence="3" id="KW-0539">Nucleus</keyword>
<evidence type="ECO:0000256" key="4">
    <source>
        <dbReference type="SAM" id="MobiDB-lite"/>
    </source>
</evidence>
<dbReference type="KEGG" id="osn:115210371"/>
<feature type="region of interest" description="Disordered" evidence="4">
    <location>
        <begin position="583"/>
        <end position="668"/>
    </location>
</feature>
<protein>
    <submittedName>
        <fullName evidence="6">Nucleolar complex protein 2 homolog</fullName>
    </submittedName>
</protein>
<dbReference type="GO" id="GO:0030690">
    <property type="term" value="C:Noc1p-Noc2p complex"/>
    <property type="evidence" value="ECO:0007669"/>
    <property type="project" value="TreeGrafter"/>
</dbReference>
<dbReference type="RefSeq" id="XP_029634793.1">
    <property type="nucleotide sequence ID" value="XM_029778933.2"/>
</dbReference>
<organism evidence="5 6">
    <name type="scientific">Octopus sinensis</name>
    <name type="common">East Asian common octopus</name>
    <dbReference type="NCBI Taxonomy" id="2607531"/>
    <lineage>
        <taxon>Eukaryota</taxon>
        <taxon>Metazoa</taxon>
        <taxon>Spiralia</taxon>
        <taxon>Lophotrochozoa</taxon>
        <taxon>Mollusca</taxon>
        <taxon>Cephalopoda</taxon>
        <taxon>Coleoidea</taxon>
        <taxon>Octopodiformes</taxon>
        <taxon>Octopoda</taxon>
        <taxon>Incirrata</taxon>
        <taxon>Octopodidae</taxon>
        <taxon>Octopus</taxon>
    </lineage>
</organism>
<dbReference type="GO" id="GO:0003714">
    <property type="term" value="F:transcription corepressor activity"/>
    <property type="evidence" value="ECO:0007669"/>
    <property type="project" value="TreeGrafter"/>
</dbReference>
<dbReference type="GO" id="GO:0042393">
    <property type="term" value="F:histone binding"/>
    <property type="evidence" value="ECO:0007669"/>
    <property type="project" value="TreeGrafter"/>
</dbReference>
<dbReference type="GO" id="GO:0005654">
    <property type="term" value="C:nucleoplasm"/>
    <property type="evidence" value="ECO:0007669"/>
    <property type="project" value="TreeGrafter"/>
</dbReference>
<feature type="compositionally biased region" description="Basic residues" evidence="4">
    <location>
        <begin position="629"/>
        <end position="661"/>
    </location>
</feature>
<dbReference type="GO" id="GO:0005730">
    <property type="term" value="C:nucleolus"/>
    <property type="evidence" value="ECO:0007669"/>
    <property type="project" value="TreeGrafter"/>
</dbReference>